<dbReference type="InterPro" id="IPR055245">
    <property type="entry name" value="HTH_proteobacteria"/>
</dbReference>
<name>A0ABN0SAQ0_9GAMM</name>
<proteinExistence type="predicted"/>
<protein>
    <recommendedName>
        <fullName evidence="2">Winged helix-turn-helix domain-containing protein</fullName>
    </recommendedName>
</protein>
<accession>A0ABN0SAQ0</accession>
<sequence>MADKKKADQQACPEKTPINDTSTSAQRARLLARLQQEAVDTFTAIRELNIVRPGARIAELRAAGHPIKTQRITMADDQGREHRGIARYYLGTAPTRTEGAPA</sequence>
<gene>
    <name evidence="3" type="ORF">AU05_17240</name>
</gene>
<organism evidence="3 4">
    <name type="scientific">Ectopseudomonas composti</name>
    <dbReference type="NCBI Taxonomy" id="658457"/>
    <lineage>
        <taxon>Bacteria</taxon>
        <taxon>Pseudomonadati</taxon>
        <taxon>Pseudomonadota</taxon>
        <taxon>Gammaproteobacteria</taxon>
        <taxon>Pseudomonadales</taxon>
        <taxon>Pseudomonadaceae</taxon>
        <taxon>Ectopseudomonas</taxon>
    </lineage>
</organism>
<feature type="region of interest" description="Disordered" evidence="1">
    <location>
        <begin position="1"/>
        <end position="25"/>
    </location>
</feature>
<feature type="domain" description="Winged helix-turn-helix" evidence="2">
    <location>
        <begin position="26"/>
        <end position="92"/>
    </location>
</feature>
<comment type="caution">
    <text evidence="3">The sequence shown here is derived from an EMBL/GenBank/DDBJ whole genome shotgun (WGS) entry which is preliminary data.</text>
</comment>
<evidence type="ECO:0000313" key="4">
    <source>
        <dbReference type="Proteomes" id="UP000023842"/>
    </source>
</evidence>
<reference evidence="4" key="1">
    <citation type="journal article" date="2014" name="Genome Announc.">
        <title>Draft Genome Sequence of the algae degrading bacterium Pseudomonas mendocina AD6.</title>
        <authorList>
            <person name="Barney B.M."/>
            <person name="Lenneman E.M."/>
        </authorList>
    </citation>
    <scope>NUCLEOTIDE SEQUENCE [LARGE SCALE GENOMIC DNA]</scope>
    <source>
        <strain evidence="4">AD6</strain>
    </source>
</reference>
<dbReference type="Proteomes" id="UP000023842">
    <property type="component" value="Unassembled WGS sequence"/>
</dbReference>
<keyword evidence="4" id="KW-1185">Reference proteome</keyword>
<evidence type="ECO:0000313" key="3">
    <source>
        <dbReference type="EMBL" id="EZH79563.1"/>
    </source>
</evidence>
<dbReference type="Pfam" id="PF14090">
    <property type="entry name" value="HTH_39"/>
    <property type="match status" value="1"/>
</dbReference>
<dbReference type="RefSeq" id="WP_037002549.1">
    <property type="nucleotide sequence ID" value="NZ_JFJN01000051.1"/>
</dbReference>
<evidence type="ECO:0000259" key="2">
    <source>
        <dbReference type="Pfam" id="PF14090"/>
    </source>
</evidence>
<dbReference type="EMBL" id="JFJN01000051">
    <property type="protein sequence ID" value="EZH79563.1"/>
    <property type="molecule type" value="Genomic_DNA"/>
</dbReference>
<evidence type="ECO:0000256" key="1">
    <source>
        <dbReference type="SAM" id="MobiDB-lite"/>
    </source>
</evidence>